<dbReference type="Proteomes" id="UP001251849">
    <property type="component" value="Unassembled WGS sequence"/>
</dbReference>
<accession>A0ABU3G776</accession>
<organism evidence="1 2">
    <name type="scientific">Microbacterium gawkjiense</name>
    <dbReference type="NCBI Taxonomy" id="3067309"/>
    <lineage>
        <taxon>Bacteria</taxon>
        <taxon>Bacillati</taxon>
        <taxon>Actinomycetota</taxon>
        <taxon>Actinomycetes</taxon>
        <taxon>Micrococcales</taxon>
        <taxon>Microbacteriaceae</taxon>
        <taxon>Microbacterium</taxon>
    </lineage>
</organism>
<protein>
    <recommendedName>
        <fullName evidence="3">XRE family transcriptional regulator</fullName>
    </recommendedName>
</protein>
<dbReference type="EMBL" id="JAUZVV010000001">
    <property type="protein sequence ID" value="MDT3315656.1"/>
    <property type="molecule type" value="Genomic_DNA"/>
</dbReference>
<reference evidence="1 2" key="1">
    <citation type="submission" date="2023-08" db="EMBL/GenBank/DDBJ databases">
        <title>Microbacterium aquilitoris sp. nov. and Microbacterium gwkjibeachense sp. nov., isolated from beach.</title>
        <authorList>
            <person name="Lee S.D."/>
            <person name="Yang H."/>
            <person name="Kim I."/>
        </authorList>
    </citation>
    <scope>NUCLEOTIDE SEQUENCE [LARGE SCALE GENOMIC DNA]</scope>
    <source>
        <strain evidence="1 2">KSW4-11</strain>
    </source>
</reference>
<sequence length="302" mass="32251">MTKDIEGRWAALAAQFPPSAPGRPADRSDDVRPGQLREVIWGRYEATVLVVGVDHEAAEVTVNPVSLEPGVADANAVVLDGGDSPLRGRVAIWPNVNATMSFIVLHDVIAELPKDVTHRVISGPHSPCAASLGHGDSPRFGATPLPGSGAAIAIDELRDSIDELASVRPQRTRTPKAQQAMKFPLSLPALIETLGITQAVAMSVIKGQRALTPDQAEAVANVAGVPVADVLAVARPLPDDLERELMEPRWRSVIRARVGARDEIEAREELGRSAFALAARDRGSGRELWRQRIQAVLASESA</sequence>
<dbReference type="RefSeq" id="WP_311860277.1">
    <property type="nucleotide sequence ID" value="NZ_JAUZVV010000001.1"/>
</dbReference>
<keyword evidence="2" id="KW-1185">Reference proteome</keyword>
<evidence type="ECO:0008006" key="3">
    <source>
        <dbReference type="Google" id="ProtNLM"/>
    </source>
</evidence>
<proteinExistence type="predicted"/>
<name>A0ABU3G776_9MICO</name>
<gene>
    <name evidence="1" type="ORF">Q9S71_02355</name>
</gene>
<comment type="caution">
    <text evidence="1">The sequence shown here is derived from an EMBL/GenBank/DDBJ whole genome shotgun (WGS) entry which is preliminary data.</text>
</comment>
<evidence type="ECO:0000313" key="1">
    <source>
        <dbReference type="EMBL" id="MDT3315656.1"/>
    </source>
</evidence>
<evidence type="ECO:0000313" key="2">
    <source>
        <dbReference type="Proteomes" id="UP001251849"/>
    </source>
</evidence>